<feature type="compositionally biased region" description="Polar residues" evidence="2">
    <location>
        <begin position="24"/>
        <end position="41"/>
    </location>
</feature>
<dbReference type="OrthoDB" id="5365845at2759"/>
<dbReference type="InterPro" id="IPR000571">
    <property type="entry name" value="Znf_CCCH"/>
</dbReference>
<feature type="zinc finger region" description="C3H1-type" evidence="1">
    <location>
        <begin position="885"/>
        <end position="906"/>
    </location>
</feature>
<feature type="compositionally biased region" description="Basic and acidic residues" evidence="2">
    <location>
        <begin position="508"/>
        <end position="523"/>
    </location>
</feature>
<keyword evidence="1" id="KW-0479">Metal-binding</keyword>
<keyword evidence="5" id="KW-1185">Reference proteome</keyword>
<dbReference type="PANTHER" id="PTHR46557">
    <property type="entry name" value="SERINE/THREONINE-PROTEIN PHOSPHATASE 1 REGULATORY SUBUNIT 10-RELATED"/>
    <property type="match status" value="1"/>
</dbReference>
<keyword evidence="1" id="KW-0862">Zinc</keyword>
<feature type="domain" description="C3H1-type" evidence="3">
    <location>
        <begin position="885"/>
        <end position="906"/>
    </location>
</feature>
<evidence type="ECO:0000313" key="5">
    <source>
        <dbReference type="Proteomes" id="UP000242525"/>
    </source>
</evidence>
<feature type="region of interest" description="Disordered" evidence="2">
    <location>
        <begin position="24"/>
        <end position="43"/>
    </location>
</feature>
<feature type="region of interest" description="Disordered" evidence="2">
    <location>
        <begin position="728"/>
        <end position="769"/>
    </location>
</feature>
<evidence type="ECO:0000256" key="2">
    <source>
        <dbReference type="SAM" id="MobiDB-lite"/>
    </source>
</evidence>
<feature type="compositionally biased region" description="Polar residues" evidence="2">
    <location>
        <begin position="759"/>
        <end position="769"/>
    </location>
</feature>
<evidence type="ECO:0000256" key="1">
    <source>
        <dbReference type="PROSITE-ProRule" id="PRU00723"/>
    </source>
</evidence>
<feature type="compositionally biased region" description="Polar residues" evidence="2">
    <location>
        <begin position="200"/>
        <end position="215"/>
    </location>
</feature>
<dbReference type="PANTHER" id="PTHR46557:SF1">
    <property type="entry name" value="SERINE_THREONINE-PROTEIN PHOSPHATASE 1 REGULATORY SUBUNIT 10"/>
    <property type="match status" value="1"/>
</dbReference>
<protein>
    <recommendedName>
        <fullName evidence="3">C3H1-type domain-containing protein</fullName>
    </recommendedName>
</protein>
<feature type="compositionally biased region" description="Low complexity" evidence="2">
    <location>
        <begin position="728"/>
        <end position="745"/>
    </location>
</feature>
<reference evidence="4" key="1">
    <citation type="submission" date="2014-03" db="EMBL/GenBank/DDBJ databases">
        <authorList>
            <person name="Casaregola S."/>
        </authorList>
    </citation>
    <scope>NUCLEOTIDE SEQUENCE [LARGE SCALE GENOMIC DNA]</scope>
    <source>
        <strain evidence="4">CLIB 918</strain>
    </source>
</reference>
<accession>A0A0J9XF61</accession>
<sequence>MMDGSSNSIAFDLYNLINSSGTIVTPDSGTSESVTDNSSGGQFDVIPSNVVQTQTSLPPLQQLSETTFPQHQNTLISDPNNFFEHQQLQSIAQQGLQNLPHDHFDSLNGDHNNFIFENFYTNDNGVLENTQINTTSQNTLPIGTNMSAQPAQPPLNAIQPSNNFVNSPVIHSPITPDFTNSQALPAAPSPKRPSKAAQLKQASQPTLKRQKTISNDISLSEKNQRLFEQQPLHIQVKYRVAAFFQAYSSSVSELVKKFVSLVLNINIDKAGTTDTPEAFAVAFEIANEKAPTYFWIGLRLQALLLARIRNWLTAMIKNKKYNGTQPCLQGLSNMSLTEEHLERYKLNKVLTLLIKRGDAKTQEICNHILSRATQLTRLNSAAKPGVVRPKPAPSSAKSTPVKTVVSKPQPEKTPKVEAAVNIDKSANKSSPPATKSVKPVKPAPPVATVKKSAPAGNSFFKSLQTPKPSVSSSTSSAPPKTENKQASKSVPTSKPSAPVLSFSSHLKSIRESKKKELERKVKPVEAPVKKNKKSVRWRDDDLTETREYYLDPEERAEKKIKIQSNAKGLEYHEAVTGFWGTSNEPEQEEDIEWYSPKPIDLSNSSIPPQMLEQYPVKRGGSKETQSKEAQIQKDREAHALIAMYMDASENPDSPAEPDEPETSGDAEPKEILLANSWKHNPLFKNLLENENKDSFDPHQQPKPEVNQILPNQITSLLSSLANNPAFSNTFNNGGNNTNGSNNFSSAENTYNYAPPSSLPPQSGTPVTQPTITPELLTQLANLKNVLNLSSNGINNNFNNNFNNGNNNGNNNSYNGNFNNAYNNNFNNTNSYSNNNYGSNNNNFNNENQQYQNKRSVPQKILDLRQQDVRESVRNDTTTFDKWKFPCMFYSKHCSNGDGCYFIHLASDKPN</sequence>
<organism evidence="4 5">
    <name type="scientific">Geotrichum candidum</name>
    <name type="common">Oospora lactis</name>
    <name type="synonym">Dipodascus geotrichum</name>
    <dbReference type="NCBI Taxonomy" id="1173061"/>
    <lineage>
        <taxon>Eukaryota</taxon>
        <taxon>Fungi</taxon>
        <taxon>Dikarya</taxon>
        <taxon>Ascomycota</taxon>
        <taxon>Saccharomycotina</taxon>
        <taxon>Dipodascomycetes</taxon>
        <taxon>Dipodascales</taxon>
        <taxon>Dipodascaceae</taxon>
        <taxon>Geotrichum</taxon>
    </lineage>
</organism>
<dbReference type="GO" id="GO:0072357">
    <property type="term" value="C:PTW/PP1 phosphatase complex"/>
    <property type="evidence" value="ECO:0007669"/>
    <property type="project" value="TreeGrafter"/>
</dbReference>
<evidence type="ECO:0000259" key="3">
    <source>
        <dbReference type="PROSITE" id="PS50103"/>
    </source>
</evidence>
<dbReference type="GO" id="GO:0000785">
    <property type="term" value="C:chromatin"/>
    <property type="evidence" value="ECO:0007669"/>
    <property type="project" value="TreeGrafter"/>
</dbReference>
<name>A0A0J9XF61_GEOCN</name>
<feature type="region of interest" description="Disordered" evidence="2">
    <location>
        <begin position="169"/>
        <end position="215"/>
    </location>
</feature>
<evidence type="ECO:0000313" key="4">
    <source>
        <dbReference type="EMBL" id="CDO55538.1"/>
    </source>
</evidence>
<gene>
    <name evidence="4" type="ORF">BN980_GECA11s02749g</name>
</gene>
<dbReference type="STRING" id="1173061.A0A0J9XF61"/>
<comment type="caution">
    <text evidence="4">The sequence shown here is derived from an EMBL/GenBank/DDBJ whole genome shotgun (WGS) entry which is preliminary data.</text>
</comment>
<dbReference type="AlphaFoldDB" id="A0A0J9XF61"/>
<dbReference type="EMBL" id="CCBN010000011">
    <property type="protein sequence ID" value="CDO55538.1"/>
    <property type="molecule type" value="Genomic_DNA"/>
</dbReference>
<feature type="compositionally biased region" description="Polar residues" evidence="2">
    <location>
        <begin position="484"/>
        <end position="506"/>
    </location>
</feature>
<proteinExistence type="predicted"/>
<dbReference type="GO" id="GO:0008270">
    <property type="term" value="F:zinc ion binding"/>
    <property type="evidence" value="ECO:0007669"/>
    <property type="project" value="UniProtKB-KW"/>
</dbReference>
<dbReference type="GO" id="GO:0008157">
    <property type="term" value="F:protein phosphatase 1 binding"/>
    <property type="evidence" value="ECO:0007669"/>
    <property type="project" value="TreeGrafter"/>
</dbReference>
<feature type="compositionally biased region" description="Low complexity" evidence="2">
    <location>
        <begin position="428"/>
        <end position="455"/>
    </location>
</feature>
<feature type="region of interest" description="Disordered" evidence="2">
    <location>
        <begin position="381"/>
        <end position="535"/>
    </location>
</feature>
<dbReference type="Proteomes" id="UP000242525">
    <property type="component" value="Unassembled WGS sequence"/>
</dbReference>
<feature type="compositionally biased region" description="Low complexity" evidence="2">
    <location>
        <begin position="465"/>
        <end position="480"/>
    </location>
</feature>
<dbReference type="PROSITE" id="PS50103">
    <property type="entry name" value="ZF_C3H1"/>
    <property type="match status" value="1"/>
</dbReference>
<keyword evidence="1" id="KW-0863">Zinc-finger</keyword>